<accession>A0A915IGZ3</accession>
<organism evidence="1 2">
    <name type="scientific">Romanomermis culicivorax</name>
    <name type="common">Nematode worm</name>
    <dbReference type="NCBI Taxonomy" id="13658"/>
    <lineage>
        <taxon>Eukaryota</taxon>
        <taxon>Metazoa</taxon>
        <taxon>Ecdysozoa</taxon>
        <taxon>Nematoda</taxon>
        <taxon>Enoplea</taxon>
        <taxon>Dorylaimia</taxon>
        <taxon>Mermithida</taxon>
        <taxon>Mermithoidea</taxon>
        <taxon>Mermithidae</taxon>
        <taxon>Romanomermis</taxon>
    </lineage>
</organism>
<dbReference type="Proteomes" id="UP000887565">
    <property type="component" value="Unplaced"/>
</dbReference>
<dbReference type="AlphaFoldDB" id="A0A915IGZ3"/>
<protein>
    <submittedName>
        <fullName evidence="2">Secreted protein</fullName>
    </submittedName>
</protein>
<evidence type="ECO:0000313" key="1">
    <source>
        <dbReference type="Proteomes" id="UP000887565"/>
    </source>
</evidence>
<evidence type="ECO:0000313" key="2">
    <source>
        <dbReference type="WBParaSite" id="nRc.2.0.1.t12606-RA"/>
    </source>
</evidence>
<proteinExistence type="predicted"/>
<dbReference type="WBParaSite" id="nRc.2.0.1.t12606-RA">
    <property type="protein sequence ID" value="nRc.2.0.1.t12606-RA"/>
    <property type="gene ID" value="nRc.2.0.1.g12606"/>
</dbReference>
<keyword evidence="1" id="KW-1185">Reference proteome</keyword>
<reference evidence="2" key="1">
    <citation type="submission" date="2022-11" db="UniProtKB">
        <authorList>
            <consortium name="WormBaseParasite"/>
        </authorList>
    </citation>
    <scope>IDENTIFICATION</scope>
</reference>
<sequence length="70" mass="7910">MLLISLTLSYTGDASKFLGVYRTPMVARCIDHCRSTSKASESRSSTNYYDRRFLLTKIPSKCQPCLNEIA</sequence>
<name>A0A915IGZ3_ROMCU</name>